<name>A0A1X1WPI7_MYCGO</name>
<keyword evidence="2" id="KW-1185">Reference proteome</keyword>
<accession>A0A1X1WPI7</accession>
<sequence>MSERPDFVMVGGQDAGKFYLLASKSLTEVELRMEAERPDWLNYRYMLPPRERHFVKAEMRDYVVVMADSYSEAFRTLFEVWSPESGDVAIDAGQRELLPGEAL</sequence>
<protein>
    <submittedName>
        <fullName evidence="1">Uncharacterized protein</fullName>
    </submittedName>
</protein>
<gene>
    <name evidence="1" type="ORF">AWC08_22285</name>
</gene>
<reference evidence="1 2" key="1">
    <citation type="submission" date="2016-01" db="EMBL/GenBank/DDBJ databases">
        <title>The new phylogeny of the genus Mycobacterium.</title>
        <authorList>
            <person name="Tarcisio F."/>
            <person name="Conor M."/>
            <person name="Antonella G."/>
            <person name="Elisabetta G."/>
            <person name="Giulia F.S."/>
            <person name="Sara T."/>
            <person name="Anna F."/>
            <person name="Clotilde B."/>
            <person name="Roberto B."/>
            <person name="Veronica D.S."/>
            <person name="Fabio R."/>
            <person name="Monica P."/>
            <person name="Olivier J."/>
            <person name="Enrico T."/>
            <person name="Nicola S."/>
        </authorList>
    </citation>
    <scope>NUCLEOTIDE SEQUENCE [LARGE SCALE GENOMIC DNA]</scope>
    <source>
        <strain evidence="1 2">DSM 44160</strain>
    </source>
</reference>
<evidence type="ECO:0000313" key="2">
    <source>
        <dbReference type="Proteomes" id="UP000193928"/>
    </source>
</evidence>
<proteinExistence type="predicted"/>
<dbReference type="RefSeq" id="WP_085087779.1">
    <property type="nucleotide sequence ID" value="NZ_JACKSU010000009.1"/>
</dbReference>
<evidence type="ECO:0000313" key="1">
    <source>
        <dbReference type="EMBL" id="ORV88521.1"/>
    </source>
</evidence>
<organism evidence="1 2">
    <name type="scientific">Mycobacterium gordonae</name>
    <dbReference type="NCBI Taxonomy" id="1778"/>
    <lineage>
        <taxon>Bacteria</taxon>
        <taxon>Bacillati</taxon>
        <taxon>Actinomycetota</taxon>
        <taxon>Actinomycetes</taxon>
        <taxon>Mycobacteriales</taxon>
        <taxon>Mycobacteriaceae</taxon>
        <taxon>Mycobacterium</taxon>
    </lineage>
</organism>
<dbReference type="Proteomes" id="UP000193928">
    <property type="component" value="Unassembled WGS sequence"/>
</dbReference>
<dbReference type="EMBL" id="LQOY01000071">
    <property type="protein sequence ID" value="ORV88521.1"/>
    <property type="molecule type" value="Genomic_DNA"/>
</dbReference>
<comment type="caution">
    <text evidence="1">The sequence shown here is derived from an EMBL/GenBank/DDBJ whole genome shotgun (WGS) entry which is preliminary data.</text>
</comment>
<dbReference type="AlphaFoldDB" id="A0A1X1WPI7"/>